<sequence length="107" mass="11806">MTVRGVVRGIKDYGVFIELTPNLSGLAEPRSDLREGEWVSVYIKAILPDSMKIKLLVIDKLPACSAPALDYFITSGCLEHWRYAPSGCRKAGTETFFVTPFDEAAPP</sequence>
<dbReference type="Gene3D" id="2.40.50.140">
    <property type="entry name" value="Nucleic acid-binding proteins"/>
    <property type="match status" value="1"/>
</dbReference>
<comment type="caution">
    <text evidence="1">The sequence shown here is derived from an EMBL/GenBank/DDBJ whole genome shotgun (WGS) entry which is preliminary data.</text>
</comment>
<dbReference type="InterPro" id="IPR012340">
    <property type="entry name" value="NA-bd_OB-fold"/>
</dbReference>
<dbReference type="SUPFAM" id="SSF50249">
    <property type="entry name" value="Nucleic acid-binding proteins"/>
    <property type="match status" value="1"/>
</dbReference>
<name>A0A645GY16_9ZZZZ</name>
<proteinExistence type="predicted"/>
<accession>A0A645GY16</accession>
<gene>
    <name evidence="1" type="ORF">SDC9_179179</name>
</gene>
<dbReference type="EMBL" id="VSSQ01083355">
    <property type="protein sequence ID" value="MPN31705.1"/>
    <property type="molecule type" value="Genomic_DNA"/>
</dbReference>
<organism evidence="1">
    <name type="scientific">bioreactor metagenome</name>
    <dbReference type="NCBI Taxonomy" id="1076179"/>
    <lineage>
        <taxon>unclassified sequences</taxon>
        <taxon>metagenomes</taxon>
        <taxon>ecological metagenomes</taxon>
    </lineage>
</organism>
<dbReference type="AlphaFoldDB" id="A0A645GY16"/>
<reference evidence="1" key="1">
    <citation type="submission" date="2019-08" db="EMBL/GenBank/DDBJ databases">
        <authorList>
            <person name="Kucharzyk K."/>
            <person name="Murdoch R.W."/>
            <person name="Higgins S."/>
            <person name="Loffler F."/>
        </authorList>
    </citation>
    <scope>NUCLEOTIDE SEQUENCE</scope>
</reference>
<evidence type="ECO:0000313" key="1">
    <source>
        <dbReference type="EMBL" id="MPN31705.1"/>
    </source>
</evidence>
<evidence type="ECO:0008006" key="2">
    <source>
        <dbReference type="Google" id="ProtNLM"/>
    </source>
</evidence>
<protein>
    <recommendedName>
        <fullName evidence="2">S1 motif domain-containing protein</fullName>
    </recommendedName>
</protein>